<dbReference type="Proteomes" id="UP000824998">
    <property type="component" value="Unassembled WGS sequence"/>
</dbReference>
<dbReference type="InterPro" id="IPR029063">
    <property type="entry name" value="SAM-dependent_MTases_sf"/>
</dbReference>
<evidence type="ECO:0000313" key="1">
    <source>
        <dbReference type="EMBL" id="KAG9230919.1"/>
    </source>
</evidence>
<dbReference type="OrthoDB" id="184880at2759"/>
<keyword evidence="2" id="KW-1185">Reference proteome</keyword>
<dbReference type="Gene3D" id="3.40.50.150">
    <property type="entry name" value="Vaccinia Virus protein VP39"/>
    <property type="match status" value="1"/>
</dbReference>
<protein>
    <recommendedName>
        <fullName evidence="3">Methyltransferase domain-containing protein</fullName>
    </recommendedName>
</protein>
<dbReference type="Pfam" id="PF13489">
    <property type="entry name" value="Methyltransf_23"/>
    <property type="match status" value="1"/>
</dbReference>
<evidence type="ECO:0000313" key="2">
    <source>
        <dbReference type="Proteomes" id="UP000824998"/>
    </source>
</evidence>
<reference evidence="1" key="1">
    <citation type="journal article" date="2021" name="IMA Fungus">
        <title>Genomic characterization of three marine fungi, including Emericellopsis atlantica sp. nov. with signatures of a generalist lifestyle and marine biomass degradation.</title>
        <authorList>
            <person name="Hagestad O.C."/>
            <person name="Hou L."/>
            <person name="Andersen J.H."/>
            <person name="Hansen E.H."/>
            <person name="Altermark B."/>
            <person name="Li C."/>
            <person name="Kuhnert E."/>
            <person name="Cox R.J."/>
            <person name="Crous P.W."/>
            <person name="Spatafora J.W."/>
            <person name="Lail K."/>
            <person name="Amirebrahimi M."/>
            <person name="Lipzen A."/>
            <person name="Pangilinan J."/>
            <person name="Andreopoulos W."/>
            <person name="Hayes R.D."/>
            <person name="Ng V."/>
            <person name="Grigoriev I.V."/>
            <person name="Jackson S.A."/>
            <person name="Sutton T.D.S."/>
            <person name="Dobson A.D.W."/>
            <person name="Rama T."/>
        </authorList>
    </citation>
    <scope>NUCLEOTIDE SEQUENCE</scope>
    <source>
        <strain evidence="1">TRa018bII</strain>
    </source>
</reference>
<proteinExistence type="predicted"/>
<gene>
    <name evidence="1" type="ORF">BJ875DRAFT_487492</name>
</gene>
<dbReference type="EMBL" id="MU251635">
    <property type="protein sequence ID" value="KAG9230919.1"/>
    <property type="molecule type" value="Genomic_DNA"/>
</dbReference>
<comment type="caution">
    <text evidence="1">The sequence shown here is derived from an EMBL/GenBank/DDBJ whole genome shotgun (WGS) entry which is preliminary data.</text>
</comment>
<organism evidence="1 2">
    <name type="scientific">Amylocarpus encephaloides</name>
    <dbReference type="NCBI Taxonomy" id="45428"/>
    <lineage>
        <taxon>Eukaryota</taxon>
        <taxon>Fungi</taxon>
        <taxon>Dikarya</taxon>
        <taxon>Ascomycota</taxon>
        <taxon>Pezizomycotina</taxon>
        <taxon>Leotiomycetes</taxon>
        <taxon>Helotiales</taxon>
        <taxon>Helotiales incertae sedis</taxon>
        <taxon>Amylocarpus</taxon>
    </lineage>
</organism>
<accession>A0A9P7YC26</accession>
<dbReference type="SUPFAM" id="SSF53335">
    <property type="entry name" value="S-adenosyl-L-methionine-dependent methyltransferases"/>
    <property type="match status" value="1"/>
</dbReference>
<name>A0A9P7YC26_9HELO</name>
<evidence type="ECO:0008006" key="3">
    <source>
        <dbReference type="Google" id="ProtNLM"/>
    </source>
</evidence>
<sequence>MARAAFDRDRFMFDFNFRNLSLVSFSPTLLTHATRSCQSIRLHRLVEIMLRNPRGTEEFVYSDAATSQRLLDQHHVVIDALGGRPILPSLDVSRGGLRILDSGTADGHWLREIDHANPWADSNDYVGTDLNVRWFPQSHPDNFQFYQHNVADAWPVDQEFTFDLVHQRLTLPGAAPAPLSQAIHNLFRLVKPGGWIQLIEAEQIAPASGPVFDEFLTLVRDVFDSTGAGWKYAAEMRKWLEVEGAVDITEISVDMALGATHRQKDLAEKGASCTAGAMDGLVMHAKALQLETGLNDAQLTSLPHRLYTELTEAGAHYPLRAVWGRRRRTDE</sequence>
<dbReference type="AlphaFoldDB" id="A0A9P7YC26"/>